<dbReference type="RefSeq" id="WP_356953902.1">
    <property type="nucleotide sequence ID" value="NZ_JBEYBD010000001.1"/>
</dbReference>
<gene>
    <name evidence="1" type="ORF">ABZ510_09445</name>
</gene>
<organism evidence="1 2">
    <name type="scientific">Nocardia rhamnosiphila</name>
    <dbReference type="NCBI Taxonomy" id="426716"/>
    <lineage>
        <taxon>Bacteria</taxon>
        <taxon>Bacillati</taxon>
        <taxon>Actinomycetota</taxon>
        <taxon>Actinomycetes</taxon>
        <taxon>Mycobacteriales</taxon>
        <taxon>Nocardiaceae</taxon>
        <taxon>Nocardia</taxon>
    </lineage>
</organism>
<evidence type="ECO:0000313" key="2">
    <source>
        <dbReference type="Proteomes" id="UP001550628"/>
    </source>
</evidence>
<evidence type="ECO:0000313" key="1">
    <source>
        <dbReference type="EMBL" id="MEU1952075.1"/>
    </source>
</evidence>
<sequence length="330" mass="35945">MLEQKPDEKTVRAVLERACRAPSLHNSQPWRWRWDGSTLELFVDAERLLPGTDPLNRQGILACGALLDHALVAWAAAGWEVRVNRFPEPPVRANLAALSFAGRREPFEIDVLSAAAIDSRYTDRSPMAAPGGWAELEPVLQSLCRHRDTALHVVDPRLRAELDGLSRTTAKLRRHDPRYQTELLWWAGAGTHGGAGIPAGRLPSAELSAQVPVNRSFPVGALGAADEDVPPDDAMIVVLSSRDDTVESLLWCGEALSAVLLECTVENLSTCVLTHVTELASARARVAELAGPRFPQMLVRLGRSLAPPPPRTPRRDTDEVLEVVDISSAG</sequence>
<dbReference type="PANTHER" id="PTHR23026">
    <property type="entry name" value="NADPH NITROREDUCTASE"/>
    <property type="match status" value="1"/>
</dbReference>
<dbReference type="Proteomes" id="UP001550628">
    <property type="component" value="Unassembled WGS sequence"/>
</dbReference>
<reference evidence="1 2" key="1">
    <citation type="submission" date="2024-06" db="EMBL/GenBank/DDBJ databases">
        <title>The Natural Products Discovery Center: Release of the First 8490 Sequenced Strains for Exploring Actinobacteria Biosynthetic Diversity.</title>
        <authorList>
            <person name="Kalkreuter E."/>
            <person name="Kautsar S.A."/>
            <person name="Yang D."/>
            <person name="Bader C.D."/>
            <person name="Teijaro C.N."/>
            <person name="Fluegel L."/>
            <person name="Davis C.M."/>
            <person name="Simpson J.R."/>
            <person name="Lauterbach L."/>
            <person name="Steele A.D."/>
            <person name="Gui C."/>
            <person name="Meng S."/>
            <person name="Li G."/>
            <person name="Viehrig K."/>
            <person name="Ye F."/>
            <person name="Su P."/>
            <person name="Kiefer A.F."/>
            <person name="Nichols A."/>
            <person name="Cepeda A.J."/>
            <person name="Yan W."/>
            <person name="Fan B."/>
            <person name="Jiang Y."/>
            <person name="Adhikari A."/>
            <person name="Zheng C.-J."/>
            <person name="Schuster L."/>
            <person name="Cowan T.M."/>
            <person name="Smanski M.J."/>
            <person name="Chevrette M.G."/>
            <person name="De Carvalho L.P.S."/>
            <person name="Shen B."/>
        </authorList>
    </citation>
    <scope>NUCLEOTIDE SEQUENCE [LARGE SCALE GENOMIC DNA]</scope>
    <source>
        <strain evidence="1 2">NPDC019708</strain>
    </source>
</reference>
<accession>A0ABV2WMG1</accession>
<keyword evidence="2" id="KW-1185">Reference proteome</keyword>
<dbReference type="InterPro" id="IPR050627">
    <property type="entry name" value="Nitroreductase/BluB"/>
</dbReference>
<proteinExistence type="predicted"/>
<dbReference type="SUPFAM" id="SSF55469">
    <property type="entry name" value="FMN-dependent nitroreductase-like"/>
    <property type="match status" value="1"/>
</dbReference>
<protein>
    <recommendedName>
        <fullName evidence="3">NAD(P)H nitroreductase</fullName>
    </recommendedName>
</protein>
<dbReference type="InterPro" id="IPR000415">
    <property type="entry name" value="Nitroreductase-like"/>
</dbReference>
<dbReference type="NCBIfam" id="NF047509">
    <property type="entry name" value="Rv3131_FMN_oxido"/>
    <property type="match status" value="1"/>
</dbReference>
<name>A0ABV2WMG1_9NOCA</name>
<dbReference type="EMBL" id="JBEYBF010000004">
    <property type="protein sequence ID" value="MEU1952075.1"/>
    <property type="molecule type" value="Genomic_DNA"/>
</dbReference>
<dbReference type="PANTHER" id="PTHR23026:SF123">
    <property type="entry name" value="NAD(P)H NITROREDUCTASE RV3131-RELATED"/>
    <property type="match status" value="1"/>
</dbReference>
<evidence type="ECO:0008006" key="3">
    <source>
        <dbReference type="Google" id="ProtNLM"/>
    </source>
</evidence>
<dbReference type="Gene3D" id="3.40.109.10">
    <property type="entry name" value="NADH Oxidase"/>
    <property type="match status" value="2"/>
</dbReference>
<comment type="caution">
    <text evidence="1">The sequence shown here is derived from an EMBL/GenBank/DDBJ whole genome shotgun (WGS) entry which is preliminary data.</text>
</comment>